<reference evidence="3" key="1">
    <citation type="submission" date="2020-01" db="EMBL/GenBank/DDBJ databases">
        <authorList>
            <person name="Richard D."/>
        </authorList>
    </citation>
    <scope>NUCLEOTIDE SEQUENCE</scope>
    <source>
        <strain evidence="3">JP541</strain>
    </source>
</reference>
<protein>
    <submittedName>
        <fullName evidence="3">Uncharacterized protein</fullName>
    </submittedName>
</protein>
<feature type="non-terminal residue" evidence="3">
    <location>
        <position position="1"/>
    </location>
</feature>
<dbReference type="EMBL" id="JAABFR010000931">
    <property type="protein sequence ID" value="MBD4336699.1"/>
    <property type="molecule type" value="Genomic_DNA"/>
</dbReference>
<dbReference type="SUPFAM" id="SSF81660">
    <property type="entry name" value="Metal cation-transporting ATPase, ATP-binding domain N"/>
    <property type="match status" value="1"/>
</dbReference>
<dbReference type="InterPro" id="IPR023299">
    <property type="entry name" value="ATPase_P-typ_cyto_dom_N"/>
</dbReference>
<feature type="non-terminal residue" evidence="3">
    <location>
        <position position="80"/>
    </location>
</feature>
<dbReference type="GO" id="GO:0019829">
    <property type="term" value="F:ATPase-coupled monoatomic cation transmembrane transporter activity"/>
    <property type="evidence" value="ECO:0007669"/>
    <property type="project" value="TreeGrafter"/>
</dbReference>
<organism evidence="3 4">
    <name type="scientific">Xanthomonas citri pv. citri</name>
    <dbReference type="NCBI Taxonomy" id="611301"/>
    <lineage>
        <taxon>Bacteria</taxon>
        <taxon>Pseudomonadati</taxon>
        <taxon>Pseudomonadota</taxon>
        <taxon>Gammaproteobacteria</taxon>
        <taxon>Lysobacterales</taxon>
        <taxon>Lysobacteraceae</taxon>
        <taxon>Xanthomonas</taxon>
    </lineage>
</organism>
<accession>A0A8I0L3N4</accession>
<dbReference type="Gene3D" id="3.40.1110.10">
    <property type="entry name" value="Calcium-transporting ATPase, cytoplasmic domain N"/>
    <property type="match status" value="1"/>
</dbReference>
<evidence type="ECO:0000313" key="3">
    <source>
        <dbReference type="EMBL" id="MBD4336699.1"/>
    </source>
</evidence>
<evidence type="ECO:0000256" key="1">
    <source>
        <dbReference type="ARBA" id="ARBA00004651"/>
    </source>
</evidence>
<comment type="subcellular location">
    <subcellularLocation>
        <location evidence="1">Cell membrane</location>
        <topology evidence="1">Multi-pass membrane protein</topology>
    </subcellularLocation>
</comment>
<keyword evidence="2" id="KW-1003">Cell membrane</keyword>
<evidence type="ECO:0000256" key="2">
    <source>
        <dbReference type="ARBA" id="ARBA00022475"/>
    </source>
</evidence>
<keyword evidence="2" id="KW-0472">Membrane</keyword>
<dbReference type="PANTHER" id="PTHR43294">
    <property type="entry name" value="SODIUM/POTASSIUM-TRANSPORTING ATPASE SUBUNIT ALPHA"/>
    <property type="match status" value="1"/>
</dbReference>
<name>A0A8I0L3N4_XANCI</name>
<dbReference type="AlphaFoldDB" id="A0A8I0L3N4"/>
<dbReference type="Pfam" id="PF13246">
    <property type="entry name" value="Cation_ATPase"/>
    <property type="match status" value="1"/>
</dbReference>
<dbReference type="GO" id="GO:0000166">
    <property type="term" value="F:nucleotide binding"/>
    <property type="evidence" value="ECO:0007669"/>
    <property type="project" value="InterPro"/>
</dbReference>
<dbReference type="InterPro" id="IPR050510">
    <property type="entry name" value="Cation_transp_ATPase_P-type"/>
</dbReference>
<evidence type="ECO:0000313" key="4">
    <source>
        <dbReference type="Proteomes" id="UP000653002"/>
    </source>
</evidence>
<comment type="caution">
    <text evidence="3">The sequence shown here is derived from an EMBL/GenBank/DDBJ whole genome shotgun (WGS) entry which is preliminary data.</text>
</comment>
<dbReference type="Proteomes" id="UP000653002">
    <property type="component" value="Unassembled WGS sequence"/>
</dbReference>
<sequence length="80" mass="8555">GFPRLQELPFDSDRKLMSTLHEIAGKTTLLTKGAPDVLLGRCSSAKAETCVVPMEDALAKEIHAQIAAFSAEGLRVLAFA</sequence>
<dbReference type="PANTHER" id="PTHR43294:SF21">
    <property type="entry name" value="CATION TRANSPORTING ATPASE"/>
    <property type="match status" value="1"/>
</dbReference>
<dbReference type="GO" id="GO:0005886">
    <property type="term" value="C:plasma membrane"/>
    <property type="evidence" value="ECO:0007669"/>
    <property type="project" value="UniProtKB-SubCell"/>
</dbReference>
<gene>
    <name evidence="3" type="ORF">GUH15_11660</name>
</gene>
<proteinExistence type="predicted"/>
<dbReference type="GO" id="GO:1902600">
    <property type="term" value="P:proton transmembrane transport"/>
    <property type="evidence" value="ECO:0007669"/>
    <property type="project" value="TreeGrafter"/>
</dbReference>